<dbReference type="GO" id="GO:0006465">
    <property type="term" value="P:signal peptide processing"/>
    <property type="evidence" value="ECO:0007669"/>
    <property type="project" value="TreeGrafter"/>
</dbReference>
<dbReference type="STRING" id="32264.T1JS32"/>
<feature type="transmembrane region" description="Helical" evidence="9">
    <location>
        <begin position="108"/>
        <end position="126"/>
    </location>
</feature>
<evidence type="ECO:0000313" key="11">
    <source>
        <dbReference type="EnsemblMetazoa" id="tetur01g09070.1"/>
    </source>
</evidence>
<dbReference type="OMA" id="HYSAMHI"/>
<proteinExistence type="inferred from homology"/>
<name>T1JS32_TETUR</name>
<evidence type="ECO:0000256" key="6">
    <source>
        <dbReference type="ARBA" id="ARBA00022801"/>
    </source>
</evidence>
<feature type="transmembrane region" description="Helical" evidence="9">
    <location>
        <begin position="184"/>
        <end position="200"/>
    </location>
</feature>
<reference evidence="12" key="1">
    <citation type="submission" date="2011-08" db="EMBL/GenBank/DDBJ databases">
        <authorList>
            <person name="Rombauts S."/>
        </authorList>
    </citation>
    <scope>NUCLEOTIDE SEQUENCE</scope>
    <source>
        <strain evidence="12">London</strain>
    </source>
</reference>
<dbReference type="OrthoDB" id="10260614at2759"/>
<dbReference type="GO" id="GO:0004252">
    <property type="term" value="F:serine-type endopeptidase activity"/>
    <property type="evidence" value="ECO:0007669"/>
    <property type="project" value="InterPro"/>
</dbReference>
<dbReference type="Gene3D" id="1.20.1540.10">
    <property type="entry name" value="Rhomboid-like"/>
    <property type="match status" value="1"/>
</dbReference>
<keyword evidence="6" id="KW-0378">Hydrolase</keyword>
<dbReference type="AlphaFoldDB" id="T1JS32"/>
<evidence type="ECO:0000256" key="1">
    <source>
        <dbReference type="ARBA" id="ARBA00000156"/>
    </source>
</evidence>
<evidence type="ECO:0000256" key="7">
    <source>
        <dbReference type="ARBA" id="ARBA00022989"/>
    </source>
</evidence>
<evidence type="ECO:0000256" key="9">
    <source>
        <dbReference type="SAM" id="Phobius"/>
    </source>
</evidence>
<evidence type="ECO:0000256" key="2">
    <source>
        <dbReference type="ARBA" id="ARBA00004141"/>
    </source>
</evidence>
<dbReference type="PANTHER" id="PTHR43731:SF14">
    <property type="entry name" value="PRESENILIN-ASSOCIATED RHOMBOID-LIKE PROTEIN, MITOCHONDRIAL"/>
    <property type="match status" value="1"/>
</dbReference>
<dbReference type="HOGENOM" id="CLU_034022_0_1_1"/>
<feature type="transmembrane region" description="Helical" evidence="9">
    <location>
        <begin position="236"/>
        <end position="256"/>
    </location>
</feature>
<organism evidence="11 12">
    <name type="scientific">Tetranychus urticae</name>
    <name type="common">Two-spotted spider mite</name>
    <dbReference type="NCBI Taxonomy" id="32264"/>
    <lineage>
        <taxon>Eukaryota</taxon>
        <taxon>Metazoa</taxon>
        <taxon>Ecdysozoa</taxon>
        <taxon>Arthropoda</taxon>
        <taxon>Chelicerata</taxon>
        <taxon>Arachnida</taxon>
        <taxon>Acari</taxon>
        <taxon>Acariformes</taxon>
        <taxon>Trombidiformes</taxon>
        <taxon>Prostigmata</taxon>
        <taxon>Eleutherengona</taxon>
        <taxon>Raphignathae</taxon>
        <taxon>Tetranychoidea</taxon>
        <taxon>Tetranychidae</taxon>
        <taxon>Tetranychus</taxon>
    </lineage>
</organism>
<keyword evidence="7 9" id="KW-1133">Transmembrane helix</keyword>
<dbReference type="EMBL" id="CAEY01000458">
    <property type="status" value="NOT_ANNOTATED_CDS"/>
    <property type="molecule type" value="Genomic_DNA"/>
</dbReference>
<protein>
    <recommendedName>
        <fullName evidence="4">rhomboid protease</fullName>
        <ecNumber evidence="4">3.4.21.105</ecNumber>
    </recommendedName>
</protein>
<feature type="transmembrane region" description="Helical" evidence="9">
    <location>
        <begin position="49"/>
        <end position="68"/>
    </location>
</feature>
<comment type="similarity">
    <text evidence="3">Belongs to the peptidase S54 family.</text>
</comment>
<keyword evidence="5 9" id="KW-0812">Transmembrane</keyword>
<evidence type="ECO:0000256" key="8">
    <source>
        <dbReference type="ARBA" id="ARBA00023136"/>
    </source>
</evidence>
<comment type="subcellular location">
    <subcellularLocation>
        <location evidence="2">Membrane</location>
        <topology evidence="2">Multi-pass membrane protein</topology>
    </subcellularLocation>
</comment>
<dbReference type="InterPro" id="IPR050925">
    <property type="entry name" value="Rhomboid_protease_S54"/>
</dbReference>
<dbReference type="KEGG" id="tut:107359466"/>
<accession>T1JS32</accession>
<dbReference type="EC" id="3.4.21.105" evidence="4"/>
<dbReference type="eggNOG" id="KOG2980">
    <property type="taxonomic scope" value="Eukaryota"/>
</dbReference>
<dbReference type="SUPFAM" id="SSF144091">
    <property type="entry name" value="Rhomboid-like"/>
    <property type="match status" value="1"/>
</dbReference>
<dbReference type="EnsemblMetazoa" id="tetur01g09070.1">
    <property type="protein sequence ID" value="tetur01g09070.1"/>
    <property type="gene ID" value="tetur01g09070"/>
</dbReference>
<comment type="catalytic activity">
    <reaction evidence="1">
        <text>Cleaves type-1 transmembrane domains using a catalytic dyad composed of serine and histidine that are contributed by different transmembrane domains.</text>
        <dbReference type="EC" id="3.4.21.105"/>
    </reaction>
</comment>
<dbReference type="PANTHER" id="PTHR43731">
    <property type="entry name" value="RHOMBOID PROTEASE"/>
    <property type="match status" value="1"/>
</dbReference>
<evidence type="ECO:0000256" key="3">
    <source>
        <dbReference type="ARBA" id="ARBA00009045"/>
    </source>
</evidence>
<gene>
    <name evidence="11" type="primary">107359466</name>
</gene>
<dbReference type="Pfam" id="PF01694">
    <property type="entry name" value="Rhomboid"/>
    <property type="match status" value="1"/>
</dbReference>
<evidence type="ECO:0000256" key="5">
    <source>
        <dbReference type="ARBA" id="ARBA00022692"/>
    </source>
</evidence>
<sequence>MLHKTIFKLNLCYLRNSCRLFSRHIKKSKLKTDSNNQCLIKPKQLWKPAVITISVTGVSFASAIIIDYEKHRFSKDLLPESFHQLRRKYEIINRIYLTWIRLNPCEKVFFGICAFNLLVCFGLKTIPHRLFPYFVSQARTKMLLPSMILHIFSHSSLLHLAANMYVLYSCLPMINYHLGTSQSWALYLSAGVFASFISIVHKCCRGIHQPSLGASGAILGILAASCMINPDAKLGILFIPNLLFPAKYGICGIIAFDTMGIIRRWKLFDHAAHLGGTLFGIWYINYGQELIWRQRNRFLRSYVELKKRF</sequence>
<evidence type="ECO:0000259" key="10">
    <source>
        <dbReference type="Pfam" id="PF01694"/>
    </source>
</evidence>
<dbReference type="InterPro" id="IPR022764">
    <property type="entry name" value="Peptidase_S54_rhomboid_dom"/>
</dbReference>
<evidence type="ECO:0000256" key="4">
    <source>
        <dbReference type="ARBA" id="ARBA00013039"/>
    </source>
</evidence>
<keyword evidence="12" id="KW-1185">Reference proteome</keyword>
<dbReference type="Proteomes" id="UP000015104">
    <property type="component" value="Unassembled WGS sequence"/>
</dbReference>
<dbReference type="InterPro" id="IPR035952">
    <property type="entry name" value="Rhomboid-like_sf"/>
</dbReference>
<keyword evidence="8 9" id="KW-0472">Membrane</keyword>
<dbReference type="GO" id="GO:0016020">
    <property type="term" value="C:membrane"/>
    <property type="evidence" value="ECO:0007669"/>
    <property type="project" value="UniProtKB-SubCell"/>
</dbReference>
<feature type="transmembrane region" description="Helical" evidence="9">
    <location>
        <begin position="147"/>
        <end position="168"/>
    </location>
</feature>
<feature type="domain" description="Peptidase S54 rhomboid" evidence="10">
    <location>
        <begin position="147"/>
        <end position="284"/>
    </location>
</feature>
<evidence type="ECO:0000313" key="12">
    <source>
        <dbReference type="Proteomes" id="UP000015104"/>
    </source>
</evidence>
<reference evidence="11" key="2">
    <citation type="submission" date="2015-06" db="UniProtKB">
        <authorList>
            <consortium name="EnsemblMetazoa"/>
        </authorList>
    </citation>
    <scope>IDENTIFICATION</scope>
</reference>